<evidence type="ECO:0000313" key="1">
    <source>
        <dbReference type="EMBL" id="CDW38530.1"/>
    </source>
</evidence>
<reference evidence="1" key="1">
    <citation type="submission" date="2014-05" db="EMBL/GenBank/DDBJ databases">
        <authorList>
            <person name="Chronopoulou M."/>
        </authorList>
    </citation>
    <scope>NUCLEOTIDE SEQUENCE</scope>
    <source>
        <tissue evidence="1">Whole organism</tissue>
    </source>
</reference>
<protein>
    <submittedName>
        <fullName evidence="1">Uncharacterized protein</fullName>
    </submittedName>
</protein>
<name>A0A0K2UKD8_LEPSM</name>
<sequence>LITPLELLQIILHVVQIHQYFYLHMCAQKQARMVRLQMEYGIHFYYSTNYISFPLSKLCVSFIQYVSRQYKSKLE</sequence>
<accession>A0A0K2UKD8</accession>
<dbReference type="EMBL" id="HACA01021169">
    <property type="protein sequence ID" value="CDW38530.1"/>
    <property type="molecule type" value="Transcribed_RNA"/>
</dbReference>
<dbReference type="AlphaFoldDB" id="A0A0K2UKD8"/>
<feature type="non-terminal residue" evidence="1">
    <location>
        <position position="1"/>
    </location>
</feature>
<proteinExistence type="predicted"/>
<organism evidence="1">
    <name type="scientific">Lepeophtheirus salmonis</name>
    <name type="common">Salmon louse</name>
    <name type="synonym">Caligus salmonis</name>
    <dbReference type="NCBI Taxonomy" id="72036"/>
    <lineage>
        <taxon>Eukaryota</taxon>
        <taxon>Metazoa</taxon>
        <taxon>Ecdysozoa</taxon>
        <taxon>Arthropoda</taxon>
        <taxon>Crustacea</taxon>
        <taxon>Multicrustacea</taxon>
        <taxon>Hexanauplia</taxon>
        <taxon>Copepoda</taxon>
        <taxon>Siphonostomatoida</taxon>
        <taxon>Caligidae</taxon>
        <taxon>Lepeophtheirus</taxon>
    </lineage>
</organism>